<proteinExistence type="predicted"/>
<keyword evidence="4" id="KW-0808">Transferase</keyword>
<protein>
    <submittedName>
        <fullName evidence="4">Glycosyltransferase</fullName>
    </submittedName>
</protein>
<keyword evidence="2" id="KW-0812">Transmembrane</keyword>
<gene>
    <name evidence="4" type="ORF">GJ654_01085</name>
</gene>
<keyword evidence="3" id="KW-1133">Transmembrane helix</keyword>
<comment type="caution">
    <text evidence="4">The sequence shown here is derived from an EMBL/GenBank/DDBJ whole genome shotgun (WGS) entry which is preliminary data.</text>
</comment>
<dbReference type="AlphaFoldDB" id="A0A6N8DGZ6"/>
<organism evidence="4 5">
    <name type="scientific">Rhodoblastus acidophilus</name>
    <name type="common">Rhodopseudomonas acidophila</name>
    <dbReference type="NCBI Taxonomy" id="1074"/>
    <lineage>
        <taxon>Bacteria</taxon>
        <taxon>Pseudomonadati</taxon>
        <taxon>Pseudomonadota</taxon>
        <taxon>Alphaproteobacteria</taxon>
        <taxon>Hyphomicrobiales</taxon>
        <taxon>Rhodoblastaceae</taxon>
        <taxon>Rhodoblastus</taxon>
    </lineage>
</organism>
<evidence type="ECO:0000256" key="2">
    <source>
        <dbReference type="ARBA" id="ARBA00022692"/>
    </source>
</evidence>
<comment type="subcellular location">
    <subcellularLocation>
        <location evidence="1">Membrane</location>
        <topology evidence="1">Single-pass membrane protein</topology>
    </subcellularLocation>
</comment>
<keyword evidence="3" id="KW-0472">Membrane</keyword>
<dbReference type="Gene3D" id="3.90.550.10">
    <property type="entry name" value="Spore Coat Polysaccharide Biosynthesis Protein SpsA, Chain A"/>
    <property type="match status" value="1"/>
</dbReference>
<evidence type="ECO:0000313" key="5">
    <source>
        <dbReference type="Proteomes" id="UP000439113"/>
    </source>
</evidence>
<evidence type="ECO:0000256" key="3">
    <source>
        <dbReference type="ARBA" id="ARBA00022989"/>
    </source>
</evidence>
<evidence type="ECO:0000313" key="4">
    <source>
        <dbReference type="EMBL" id="MTV29580.1"/>
    </source>
</evidence>
<reference evidence="4 5" key="1">
    <citation type="submission" date="2019-11" db="EMBL/GenBank/DDBJ databases">
        <title>Whole-genome sequence of a Rhodoblastus acidophilus DSM 142.</title>
        <authorList>
            <person name="Kyndt J.A."/>
            <person name="Meyer T.E."/>
        </authorList>
    </citation>
    <scope>NUCLEOTIDE SEQUENCE [LARGE SCALE GENOMIC DNA]</scope>
    <source>
        <strain evidence="4 5">DSM 142</strain>
    </source>
</reference>
<dbReference type="PANTHER" id="PTHR21461:SF69">
    <property type="entry name" value="GLYCOSYLTRANSFERASE FAMILY 92 PROTEIN"/>
    <property type="match status" value="1"/>
</dbReference>
<dbReference type="GO" id="GO:0005737">
    <property type="term" value="C:cytoplasm"/>
    <property type="evidence" value="ECO:0007669"/>
    <property type="project" value="TreeGrafter"/>
</dbReference>
<dbReference type="RefSeq" id="WP_155444241.1">
    <property type="nucleotide sequence ID" value="NZ_JAOQNR010000001.1"/>
</dbReference>
<dbReference type="GO" id="GO:0016020">
    <property type="term" value="C:membrane"/>
    <property type="evidence" value="ECO:0007669"/>
    <property type="project" value="UniProtKB-SubCell"/>
</dbReference>
<dbReference type="Proteomes" id="UP000439113">
    <property type="component" value="Unassembled WGS sequence"/>
</dbReference>
<dbReference type="SUPFAM" id="SSF53448">
    <property type="entry name" value="Nucleotide-diphospho-sugar transferases"/>
    <property type="match status" value="1"/>
</dbReference>
<dbReference type="GO" id="GO:0016757">
    <property type="term" value="F:glycosyltransferase activity"/>
    <property type="evidence" value="ECO:0007669"/>
    <property type="project" value="TreeGrafter"/>
</dbReference>
<dbReference type="OrthoDB" id="1997677at2"/>
<evidence type="ECO:0000256" key="1">
    <source>
        <dbReference type="ARBA" id="ARBA00004167"/>
    </source>
</evidence>
<sequence>MSATLCAIVKNEAPYLVEWVAWHRMIGFDRIVVYDNESTDETSDLLKSLRAIGAIDAHVPWPVSEISPQLSAYHHFVRECRTDWLMFLDADEFFVLKRGGGVNAFLASFPSDVACIGVNWRLFGSSGATEFSPRPVMERFRRAAEAASPINRHVKSLFRPECVDQIHMHAPSLASGRAVLANGAPLEMEPHGVATEVDWSVAQINHYFCKSREEYAIKRARGRASLASDDPGKFAKYTDGVFDFHDLNDELDDSVAPWLPDLGPMIADLRRRLSAPAQQSQ</sequence>
<dbReference type="EMBL" id="WNKS01000001">
    <property type="protein sequence ID" value="MTV29580.1"/>
    <property type="molecule type" value="Genomic_DNA"/>
</dbReference>
<name>A0A6N8DGZ6_RHOAC</name>
<dbReference type="InterPro" id="IPR029044">
    <property type="entry name" value="Nucleotide-diphossugar_trans"/>
</dbReference>
<dbReference type="Pfam" id="PF13704">
    <property type="entry name" value="Glyco_tranf_2_4"/>
    <property type="match status" value="1"/>
</dbReference>
<dbReference type="PANTHER" id="PTHR21461">
    <property type="entry name" value="GLYCOSYLTRANSFERASE FAMILY 92 PROTEIN"/>
    <property type="match status" value="1"/>
</dbReference>
<accession>A0A6N8DGZ6</accession>